<dbReference type="EMBL" id="GGEC01032830">
    <property type="protein sequence ID" value="MBX13314.1"/>
    <property type="molecule type" value="Transcribed_RNA"/>
</dbReference>
<proteinExistence type="predicted"/>
<protein>
    <submittedName>
        <fullName evidence="1">Uncharacterized protein</fullName>
    </submittedName>
</protein>
<organism evidence="1">
    <name type="scientific">Rhizophora mucronata</name>
    <name type="common">Asiatic mangrove</name>
    <dbReference type="NCBI Taxonomy" id="61149"/>
    <lineage>
        <taxon>Eukaryota</taxon>
        <taxon>Viridiplantae</taxon>
        <taxon>Streptophyta</taxon>
        <taxon>Embryophyta</taxon>
        <taxon>Tracheophyta</taxon>
        <taxon>Spermatophyta</taxon>
        <taxon>Magnoliopsida</taxon>
        <taxon>eudicotyledons</taxon>
        <taxon>Gunneridae</taxon>
        <taxon>Pentapetalae</taxon>
        <taxon>rosids</taxon>
        <taxon>fabids</taxon>
        <taxon>Malpighiales</taxon>
        <taxon>Rhizophoraceae</taxon>
        <taxon>Rhizophora</taxon>
    </lineage>
</organism>
<sequence>MQKGAFSFAFSFRSSSTAICNFFLYFHNA</sequence>
<name>A0A2P2L5R5_RHIMU</name>
<dbReference type="AlphaFoldDB" id="A0A2P2L5R5"/>
<reference evidence="1" key="1">
    <citation type="submission" date="2018-02" db="EMBL/GenBank/DDBJ databases">
        <title>Rhizophora mucronata_Transcriptome.</title>
        <authorList>
            <person name="Meera S.P."/>
            <person name="Sreeshan A."/>
            <person name="Augustine A."/>
        </authorList>
    </citation>
    <scope>NUCLEOTIDE SEQUENCE</scope>
    <source>
        <tissue evidence="1">Leaf</tissue>
    </source>
</reference>
<evidence type="ECO:0000313" key="1">
    <source>
        <dbReference type="EMBL" id="MBX13314.1"/>
    </source>
</evidence>
<accession>A0A2P2L5R5</accession>